<dbReference type="Gene3D" id="3.40.1190.10">
    <property type="entry name" value="Mur-like, catalytic domain"/>
    <property type="match status" value="1"/>
</dbReference>
<evidence type="ECO:0000256" key="3">
    <source>
        <dbReference type="ARBA" id="ARBA00012211"/>
    </source>
</evidence>
<dbReference type="GO" id="GO:0005737">
    <property type="term" value="C:cytoplasm"/>
    <property type="evidence" value="ECO:0007669"/>
    <property type="project" value="UniProtKB-SubCell"/>
</dbReference>
<keyword evidence="12 14" id="KW-0961">Cell wall biogenesis/degradation</keyword>
<dbReference type="EMBL" id="SWBR01000003">
    <property type="protein sequence ID" value="TKC08212.1"/>
    <property type="molecule type" value="Genomic_DNA"/>
</dbReference>
<dbReference type="SUPFAM" id="SSF53623">
    <property type="entry name" value="MurD-like peptide ligases, catalytic domain"/>
    <property type="match status" value="1"/>
</dbReference>
<dbReference type="UniPathway" id="UPA00219"/>
<dbReference type="GO" id="GO:0005524">
    <property type="term" value="F:ATP binding"/>
    <property type="evidence" value="ECO:0007669"/>
    <property type="project" value="UniProtKB-UniRule"/>
</dbReference>
<organism evidence="18 19">
    <name type="scientific">Pedobacter polaris</name>
    <dbReference type="NCBI Taxonomy" id="2571273"/>
    <lineage>
        <taxon>Bacteria</taxon>
        <taxon>Pseudomonadati</taxon>
        <taxon>Bacteroidota</taxon>
        <taxon>Sphingobacteriia</taxon>
        <taxon>Sphingobacteriales</taxon>
        <taxon>Sphingobacteriaceae</taxon>
        <taxon>Pedobacter</taxon>
    </lineage>
</organism>
<dbReference type="NCBIfam" id="TIGR01082">
    <property type="entry name" value="murC"/>
    <property type="match status" value="1"/>
</dbReference>
<comment type="caution">
    <text evidence="18">The sequence shown here is derived from an EMBL/GenBank/DDBJ whole genome shotgun (WGS) entry which is preliminary data.</text>
</comment>
<evidence type="ECO:0000256" key="9">
    <source>
        <dbReference type="ARBA" id="ARBA00022960"/>
    </source>
</evidence>
<keyword evidence="4 14" id="KW-0963">Cytoplasm</keyword>
<keyword evidence="9 14" id="KW-0133">Cell shape</keyword>
<comment type="function">
    <text evidence="14">Cell wall formation.</text>
</comment>
<evidence type="ECO:0000313" key="18">
    <source>
        <dbReference type="EMBL" id="TKC08212.1"/>
    </source>
</evidence>
<evidence type="ECO:0000259" key="17">
    <source>
        <dbReference type="Pfam" id="PF08245"/>
    </source>
</evidence>
<dbReference type="InterPro" id="IPR036615">
    <property type="entry name" value="Mur_ligase_C_dom_sf"/>
</dbReference>
<dbReference type="Pfam" id="PF01225">
    <property type="entry name" value="Mur_ligase"/>
    <property type="match status" value="1"/>
</dbReference>
<dbReference type="InterPro" id="IPR013221">
    <property type="entry name" value="Mur_ligase_cen"/>
</dbReference>
<evidence type="ECO:0000256" key="8">
    <source>
        <dbReference type="ARBA" id="ARBA00022840"/>
    </source>
</evidence>
<protein>
    <recommendedName>
        <fullName evidence="3 14">UDP-N-acetylmuramate--L-alanine ligase</fullName>
        <ecNumber evidence="3 14">6.3.2.8</ecNumber>
    </recommendedName>
    <alternativeName>
        <fullName evidence="14">UDP-N-acetylmuramoyl-L-alanine synthetase</fullName>
    </alternativeName>
</protein>
<dbReference type="HAMAP" id="MF_00046">
    <property type="entry name" value="MurC"/>
    <property type="match status" value="1"/>
</dbReference>
<keyword evidence="8 14" id="KW-0067">ATP-binding</keyword>
<dbReference type="GO" id="GO:0009252">
    <property type="term" value="P:peptidoglycan biosynthetic process"/>
    <property type="evidence" value="ECO:0007669"/>
    <property type="project" value="UniProtKB-UniRule"/>
</dbReference>
<dbReference type="Pfam" id="PF02875">
    <property type="entry name" value="Mur_ligase_C"/>
    <property type="match status" value="1"/>
</dbReference>
<dbReference type="AlphaFoldDB" id="A0A4U1CR42"/>
<evidence type="ECO:0000256" key="1">
    <source>
        <dbReference type="ARBA" id="ARBA00004496"/>
    </source>
</evidence>
<keyword evidence="11 14" id="KW-0131">Cell cycle</keyword>
<dbReference type="SUPFAM" id="SSF53244">
    <property type="entry name" value="MurD-like peptide ligases, peptide-binding domain"/>
    <property type="match status" value="1"/>
</dbReference>
<dbReference type="GO" id="GO:0008360">
    <property type="term" value="P:regulation of cell shape"/>
    <property type="evidence" value="ECO:0007669"/>
    <property type="project" value="UniProtKB-KW"/>
</dbReference>
<dbReference type="Gene3D" id="3.40.50.720">
    <property type="entry name" value="NAD(P)-binding Rossmann-like Domain"/>
    <property type="match status" value="1"/>
</dbReference>
<keyword evidence="5 14" id="KW-0436">Ligase</keyword>
<dbReference type="PANTHER" id="PTHR43445:SF3">
    <property type="entry name" value="UDP-N-ACETYLMURAMATE--L-ALANINE LIGASE"/>
    <property type="match status" value="1"/>
</dbReference>
<evidence type="ECO:0000259" key="15">
    <source>
        <dbReference type="Pfam" id="PF01225"/>
    </source>
</evidence>
<dbReference type="GO" id="GO:0008763">
    <property type="term" value="F:UDP-N-acetylmuramate-L-alanine ligase activity"/>
    <property type="evidence" value="ECO:0007669"/>
    <property type="project" value="UniProtKB-UniRule"/>
</dbReference>
<dbReference type="OrthoDB" id="9804126at2"/>
<evidence type="ECO:0000256" key="6">
    <source>
        <dbReference type="ARBA" id="ARBA00022618"/>
    </source>
</evidence>
<dbReference type="RefSeq" id="WP_136841977.1">
    <property type="nucleotide sequence ID" value="NZ_SWBR01000003.1"/>
</dbReference>
<dbReference type="InterPro" id="IPR004101">
    <property type="entry name" value="Mur_ligase_C"/>
</dbReference>
<dbReference type="Gene3D" id="3.90.190.20">
    <property type="entry name" value="Mur ligase, C-terminal domain"/>
    <property type="match status" value="1"/>
</dbReference>
<accession>A0A4U1CR42</accession>
<evidence type="ECO:0000256" key="10">
    <source>
        <dbReference type="ARBA" id="ARBA00022984"/>
    </source>
</evidence>
<evidence type="ECO:0000259" key="16">
    <source>
        <dbReference type="Pfam" id="PF02875"/>
    </source>
</evidence>
<evidence type="ECO:0000256" key="2">
    <source>
        <dbReference type="ARBA" id="ARBA00004752"/>
    </source>
</evidence>
<feature type="domain" description="Mur ligase central" evidence="17">
    <location>
        <begin position="118"/>
        <end position="287"/>
    </location>
</feature>
<feature type="domain" description="Mur ligase N-terminal catalytic" evidence="15">
    <location>
        <begin position="9"/>
        <end position="110"/>
    </location>
</feature>
<sequence length="450" mass="49599">MELSKINRVYFVGIGGIGMSAIARYFAKRGVVVCGYDKTRTNLTIQLEREGILISYLDEQSSVSICFQQNHDDTLVVYTPAIPKNSNILNHFKENGFTLKKRSEVLGIISEGMFCVAVAGTHGKTTTSSMIAHILTDTGFGCTAFLGGITSNYNSNVLFGKNNVVVVEADEYDRSFLTLHPDVAVITSMDADHLDIYGDESHLHDSFNLFADQLKKDGKLFVKDGLPMHGITYSASDNSALLASNIHVENGNFVFDFNDGYTAIKNLSLAMPGKHNVENAVAAIGVALSLGIHPKSIKKAVASFKGVKRRFETIVNTPAHIYIDDYAHHPEELRACFDAVRQLHPEKKLTVIFQPHLFTRTRDFADEFAKVLSTADETILLEIYPARELPIDGVNSQMLLDKITTDKKELCGKDSVLELIKNKNPELLLTVGAGDIDTLIEPLKNTLNNA</sequence>
<dbReference type="InterPro" id="IPR050061">
    <property type="entry name" value="MurCDEF_pg_biosynth"/>
</dbReference>
<keyword evidence="7 14" id="KW-0547">Nucleotide-binding</keyword>
<keyword evidence="19" id="KW-1185">Reference proteome</keyword>
<evidence type="ECO:0000256" key="11">
    <source>
        <dbReference type="ARBA" id="ARBA00023306"/>
    </source>
</evidence>
<dbReference type="SUPFAM" id="SSF51984">
    <property type="entry name" value="MurCD N-terminal domain"/>
    <property type="match status" value="1"/>
</dbReference>
<feature type="domain" description="Mur ligase C-terminal" evidence="16">
    <location>
        <begin position="309"/>
        <end position="409"/>
    </location>
</feature>
<evidence type="ECO:0000256" key="7">
    <source>
        <dbReference type="ARBA" id="ARBA00022741"/>
    </source>
</evidence>
<dbReference type="GO" id="GO:0051301">
    <property type="term" value="P:cell division"/>
    <property type="evidence" value="ECO:0007669"/>
    <property type="project" value="UniProtKB-KW"/>
</dbReference>
<evidence type="ECO:0000256" key="4">
    <source>
        <dbReference type="ARBA" id="ARBA00022490"/>
    </source>
</evidence>
<dbReference type="Proteomes" id="UP000309488">
    <property type="component" value="Unassembled WGS sequence"/>
</dbReference>
<keyword evidence="10 14" id="KW-0573">Peptidoglycan synthesis</keyword>
<evidence type="ECO:0000256" key="12">
    <source>
        <dbReference type="ARBA" id="ARBA00023316"/>
    </source>
</evidence>
<evidence type="ECO:0000256" key="5">
    <source>
        <dbReference type="ARBA" id="ARBA00022598"/>
    </source>
</evidence>
<reference evidence="18 19" key="1">
    <citation type="submission" date="2019-04" db="EMBL/GenBank/DDBJ databases">
        <title>Pedobacter sp. RP-3-22 sp. nov., isolated from Arctic soil.</title>
        <authorList>
            <person name="Dahal R.H."/>
            <person name="Kim D.-U."/>
        </authorList>
    </citation>
    <scope>NUCLEOTIDE SEQUENCE [LARGE SCALE GENOMIC DNA]</scope>
    <source>
        <strain evidence="18 19">RP-3-22</strain>
    </source>
</reference>
<evidence type="ECO:0000256" key="14">
    <source>
        <dbReference type="HAMAP-Rule" id="MF_00046"/>
    </source>
</evidence>
<keyword evidence="6 14" id="KW-0132">Cell division</keyword>
<comment type="catalytic activity">
    <reaction evidence="13 14">
        <text>UDP-N-acetyl-alpha-D-muramate + L-alanine + ATP = UDP-N-acetyl-alpha-D-muramoyl-L-alanine + ADP + phosphate + H(+)</text>
        <dbReference type="Rhea" id="RHEA:23372"/>
        <dbReference type="ChEBI" id="CHEBI:15378"/>
        <dbReference type="ChEBI" id="CHEBI:30616"/>
        <dbReference type="ChEBI" id="CHEBI:43474"/>
        <dbReference type="ChEBI" id="CHEBI:57972"/>
        <dbReference type="ChEBI" id="CHEBI:70757"/>
        <dbReference type="ChEBI" id="CHEBI:83898"/>
        <dbReference type="ChEBI" id="CHEBI:456216"/>
        <dbReference type="EC" id="6.3.2.8"/>
    </reaction>
</comment>
<dbReference type="Pfam" id="PF08245">
    <property type="entry name" value="Mur_ligase_M"/>
    <property type="match status" value="1"/>
</dbReference>
<comment type="similarity">
    <text evidence="14">Belongs to the MurCDEF family.</text>
</comment>
<evidence type="ECO:0000313" key="19">
    <source>
        <dbReference type="Proteomes" id="UP000309488"/>
    </source>
</evidence>
<dbReference type="InterPro" id="IPR005758">
    <property type="entry name" value="UDP-N-AcMur_Ala_ligase_MurC"/>
</dbReference>
<proteinExistence type="inferred from homology"/>
<dbReference type="GO" id="GO:0071555">
    <property type="term" value="P:cell wall organization"/>
    <property type="evidence" value="ECO:0007669"/>
    <property type="project" value="UniProtKB-KW"/>
</dbReference>
<dbReference type="InterPro" id="IPR000713">
    <property type="entry name" value="Mur_ligase_N"/>
</dbReference>
<dbReference type="InterPro" id="IPR036565">
    <property type="entry name" value="Mur-like_cat_sf"/>
</dbReference>
<comment type="subcellular location">
    <subcellularLocation>
        <location evidence="1 14">Cytoplasm</location>
    </subcellularLocation>
</comment>
<gene>
    <name evidence="14" type="primary">murC</name>
    <name evidence="18" type="ORF">FA048_13730</name>
</gene>
<feature type="binding site" evidence="14">
    <location>
        <begin position="120"/>
        <end position="126"/>
    </location>
    <ligand>
        <name>ATP</name>
        <dbReference type="ChEBI" id="CHEBI:30616"/>
    </ligand>
</feature>
<dbReference type="PANTHER" id="PTHR43445">
    <property type="entry name" value="UDP-N-ACETYLMURAMATE--L-ALANINE LIGASE-RELATED"/>
    <property type="match status" value="1"/>
</dbReference>
<evidence type="ECO:0000256" key="13">
    <source>
        <dbReference type="ARBA" id="ARBA00047833"/>
    </source>
</evidence>
<dbReference type="EC" id="6.3.2.8" evidence="3 14"/>
<name>A0A4U1CR42_9SPHI</name>
<comment type="pathway">
    <text evidence="2 14">Cell wall biogenesis; peptidoglycan biosynthesis.</text>
</comment>